<dbReference type="InterPro" id="IPR045357">
    <property type="entry name" value="Aminopeptidase_N-like_N"/>
</dbReference>
<sequence>MRAFLSAACLSLLSTTALAQTTDPAAPLGKLSDAARPTGYRIDMTIDPNQPRFSGHDEIDTVVKAPTRKLYLHGRDLKVTRAVALVGGRPIAATWTQVDPTGVVRLDFAATVPAGAVTLAFDWSGTFADGPAGLYRVKVGDAWYSWTQFESIDARAAFPSFDEPGFKTPFTISITTRPGLKTISNARETGVAKAGKLERHVFEVTKPLPTYLVAMVTGPFAEDKGTVPATPQRTTPLPLGTVATAGQRDRLAYATRETPRIVSLLESYFGQGFPFPKLDQIASPVMPGAMENAGADIYADNILLLDRGATVAQRQAFGMVVAHELSHQWFGDLVTPAWWDDLWLNESFANWMGFRIGNEWRPELNIGVGALAEGFDAMDIDSLEVGRAIHQPIATNAEIDSAFDGITYGKGGQVVAMIAAWLGDEKFRSGVRLHMQRHAYGNATSEQFFASLAEGAKDPRVVPALKSFVDQQGVPVVSVVRNGDRLTLTQSRYAFLGSTPKAERWSVPVCVGAVGGTARSCTLLDGPNATIASPGAGAIVPNAGGTGYYRFDLAPADWKALIAAGGTLPAGDALATIDSLWAQFRAGKGQAGWLVDAARTMAANAYPVAAVGNGQRLAGLRAEGMIGADALPAYRALMARTYAPRLTALGFDPADGAHADDAPDRQSLREALVGLVAEEAQDPAVRATLVKAARAYLGGDVRALDQAYLGQALRLLVEEQGVAMAKTLFDRAVTSQDSVFRSAALSAVASSGRPDVARWLLALTDDRMRSTERVEAVVTLAQTGGTAELAGNWVLTNYDRIAAGTNGVFLAGRLPRVFAGQCDAATARRVEAVLGPKVRAQNAAVLAFDRMVETIRHCGDLKAARSAEVTAAIRVG</sequence>
<dbReference type="Proteomes" id="UP001230685">
    <property type="component" value="Unassembled WGS sequence"/>
</dbReference>
<comment type="catalytic activity">
    <reaction evidence="1">
        <text>Release of an N-terminal amino acid, Xaa-|-Yaa- from a peptide, amide or arylamide. Xaa is preferably Ala, but may be most amino acids including Pro (slow action). When a terminal hydrophobic residue is followed by a prolyl residue, the two may be released as an intact Xaa-Pro dipeptide.</text>
        <dbReference type="EC" id="3.4.11.2"/>
    </reaction>
</comment>
<dbReference type="EC" id="3.4.11.-" evidence="9"/>
<evidence type="ECO:0000256" key="3">
    <source>
        <dbReference type="ARBA" id="ARBA00022438"/>
    </source>
</evidence>
<proteinExistence type="inferred from homology"/>
<keyword evidence="10" id="KW-0732">Signal</keyword>
<organism evidence="14 15">
    <name type="scientific">Sphingomonas aurea</name>
    <dbReference type="NCBI Taxonomy" id="3063994"/>
    <lineage>
        <taxon>Bacteria</taxon>
        <taxon>Pseudomonadati</taxon>
        <taxon>Pseudomonadota</taxon>
        <taxon>Alphaproteobacteria</taxon>
        <taxon>Sphingomonadales</taxon>
        <taxon>Sphingomonadaceae</taxon>
        <taxon>Sphingomonas</taxon>
    </lineage>
</organism>
<evidence type="ECO:0000256" key="5">
    <source>
        <dbReference type="ARBA" id="ARBA00022723"/>
    </source>
</evidence>
<dbReference type="PANTHER" id="PTHR11533:SF174">
    <property type="entry name" value="PUROMYCIN-SENSITIVE AMINOPEPTIDASE-RELATED"/>
    <property type="match status" value="1"/>
</dbReference>
<evidence type="ECO:0000259" key="12">
    <source>
        <dbReference type="Pfam" id="PF11838"/>
    </source>
</evidence>
<dbReference type="EMBL" id="JAUUDS010000004">
    <property type="protein sequence ID" value="MDP1027559.1"/>
    <property type="molecule type" value="Genomic_DNA"/>
</dbReference>
<evidence type="ECO:0000313" key="15">
    <source>
        <dbReference type="Proteomes" id="UP001230685"/>
    </source>
</evidence>
<dbReference type="Pfam" id="PF17900">
    <property type="entry name" value="Peptidase_M1_N"/>
    <property type="match status" value="1"/>
</dbReference>
<evidence type="ECO:0000313" key="14">
    <source>
        <dbReference type="EMBL" id="MDP1027559.1"/>
    </source>
</evidence>
<keyword evidence="8 9" id="KW-0482">Metalloprotease</keyword>
<accession>A0ABT9EKU8</accession>
<evidence type="ECO:0000256" key="6">
    <source>
        <dbReference type="ARBA" id="ARBA00022801"/>
    </source>
</evidence>
<dbReference type="Gene3D" id="2.60.40.1730">
    <property type="entry name" value="tricorn interacting facor f3 domain"/>
    <property type="match status" value="1"/>
</dbReference>
<feature type="chain" id="PRO_5047099764" description="Aminopeptidase" evidence="10">
    <location>
        <begin position="20"/>
        <end position="876"/>
    </location>
</feature>
<dbReference type="PANTHER" id="PTHR11533">
    <property type="entry name" value="PROTEASE M1 ZINC METALLOPROTEASE"/>
    <property type="match status" value="1"/>
</dbReference>
<evidence type="ECO:0000259" key="11">
    <source>
        <dbReference type="Pfam" id="PF01433"/>
    </source>
</evidence>
<keyword evidence="5 9" id="KW-0479">Metal-binding</keyword>
<evidence type="ECO:0000256" key="8">
    <source>
        <dbReference type="ARBA" id="ARBA00023049"/>
    </source>
</evidence>
<protein>
    <recommendedName>
        <fullName evidence="9">Aminopeptidase</fullName>
        <ecNumber evidence="9">3.4.11.-</ecNumber>
    </recommendedName>
</protein>
<reference evidence="14 15" key="1">
    <citation type="submission" date="2023-07" db="EMBL/GenBank/DDBJ databases">
        <authorList>
            <person name="Kim M.K."/>
        </authorList>
    </citation>
    <scope>NUCLEOTIDE SEQUENCE [LARGE SCALE GENOMIC DNA]</scope>
    <source>
        <strain evidence="14 15">KR1UV-12</strain>
    </source>
</reference>
<keyword evidence="3 9" id="KW-0031">Aminopeptidase</keyword>
<evidence type="ECO:0000256" key="4">
    <source>
        <dbReference type="ARBA" id="ARBA00022670"/>
    </source>
</evidence>
<dbReference type="Pfam" id="PF11838">
    <property type="entry name" value="ERAP1_C"/>
    <property type="match status" value="1"/>
</dbReference>
<feature type="signal peptide" evidence="10">
    <location>
        <begin position="1"/>
        <end position="19"/>
    </location>
</feature>
<feature type="domain" description="ERAP1-like C-terminal" evidence="12">
    <location>
        <begin position="539"/>
        <end position="856"/>
    </location>
</feature>
<dbReference type="Pfam" id="PF01433">
    <property type="entry name" value="Peptidase_M1"/>
    <property type="match status" value="1"/>
</dbReference>
<dbReference type="InterPro" id="IPR001930">
    <property type="entry name" value="Peptidase_M1"/>
</dbReference>
<keyword evidence="7 9" id="KW-0862">Zinc</keyword>
<dbReference type="InterPro" id="IPR050344">
    <property type="entry name" value="Peptidase_M1_aminopeptidases"/>
</dbReference>
<evidence type="ECO:0000256" key="1">
    <source>
        <dbReference type="ARBA" id="ARBA00000098"/>
    </source>
</evidence>
<dbReference type="InterPro" id="IPR024571">
    <property type="entry name" value="ERAP1-like_C_dom"/>
</dbReference>
<evidence type="ECO:0000256" key="2">
    <source>
        <dbReference type="ARBA" id="ARBA00010136"/>
    </source>
</evidence>
<dbReference type="InterPro" id="IPR034016">
    <property type="entry name" value="M1_APN-typ"/>
</dbReference>
<comment type="similarity">
    <text evidence="2 9">Belongs to the peptidase M1 family.</text>
</comment>
<comment type="cofactor">
    <cofactor evidence="9">
        <name>Zn(2+)</name>
        <dbReference type="ChEBI" id="CHEBI:29105"/>
    </cofactor>
    <text evidence="9">Binds 1 zinc ion per subunit.</text>
</comment>
<dbReference type="RefSeq" id="WP_305173268.1">
    <property type="nucleotide sequence ID" value="NZ_JAUUDS010000004.1"/>
</dbReference>
<feature type="domain" description="Aminopeptidase N-like N-terminal" evidence="13">
    <location>
        <begin position="37"/>
        <end position="212"/>
    </location>
</feature>
<feature type="domain" description="Peptidase M1 membrane alanine aminopeptidase" evidence="11">
    <location>
        <begin position="253"/>
        <end position="457"/>
    </location>
</feature>
<dbReference type="InterPro" id="IPR027268">
    <property type="entry name" value="Peptidase_M4/M1_CTD_sf"/>
</dbReference>
<dbReference type="GO" id="GO:0016787">
    <property type="term" value="F:hydrolase activity"/>
    <property type="evidence" value="ECO:0007669"/>
    <property type="project" value="UniProtKB-KW"/>
</dbReference>
<dbReference type="Gene3D" id="2.60.40.1910">
    <property type="match status" value="1"/>
</dbReference>
<dbReference type="SUPFAM" id="SSF63737">
    <property type="entry name" value="Leukotriene A4 hydrolase N-terminal domain"/>
    <property type="match status" value="1"/>
</dbReference>
<dbReference type="Gene3D" id="1.10.390.10">
    <property type="entry name" value="Neutral Protease Domain 2"/>
    <property type="match status" value="1"/>
</dbReference>
<evidence type="ECO:0000259" key="13">
    <source>
        <dbReference type="Pfam" id="PF17900"/>
    </source>
</evidence>
<gene>
    <name evidence="14" type="ORF">Q5H91_10075</name>
</gene>
<dbReference type="InterPro" id="IPR042097">
    <property type="entry name" value="Aminopeptidase_N-like_N_sf"/>
</dbReference>
<evidence type="ECO:0000256" key="10">
    <source>
        <dbReference type="SAM" id="SignalP"/>
    </source>
</evidence>
<evidence type="ECO:0000256" key="7">
    <source>
        <dbReference type="ARBA" id="ARBA00022833"/>
    </source>
</evidence>
<name>A0ABT9EKU8_9SPHN</name>
<dbReference type="InterPro" id="IPR014782">
    <property type="entry name" value="Peptidase_M1_dom"/>
</dbReference>
<keyword evidence="4 9" id="KW-0645">Protease</keyword>
<keyword evidence="6 9" id="KW-0378">Hydrolase</keyword>
<dbReference type="Gene3D" id="1.25.50.20">
    <property type="match status" value="1"/>
</dbReference>
<dbReference type="SUPFAM" id="SSF55486">
    <property type="entry name" value="Metalloproteases ('zincins'), catalytic domain"/>
    <property type="match status" value="1"/>
</dbReference>
<dbReference type="CDD" id="cd09601">
    <property type="entry name" value="M1_APN-Q_like"/>
    <property type="match status" value="1"/>
</dbReference>
<keyword evidence="15" id="KW-1185">Reference proteome</keyword>
<comment type="caution">
    <text evidence="14">The sequence shown here is derived from an EMBL/GenBank/DDBJ whole genome shotgun (WGS) entry which is preliminary data.</text>
</comment>
<dbReference type="PRINTS" id="PR00756">
    <property type="entry name" value="ALADIPTASE"/>
</dbReference>
<evidence type="ECO:0000256" key="9">
    <source>
        <dbReference type="RuleBase" id="RU364040"/>
    </source>
</evidence>